<dbReference type="PANTHER" id="PTHR30033:SF1">
    <property type="entry name" value="FLAGELLAR HOOK-ASSOCIATED PROTEIN 1"/>
    <property type="match status" value="1"/>
</dbReference>
<feature type="domain" description="Flagellar basal-body/hook protein C-terminal" evidence="8">
    <location>
        <begin position="612"/>
        <end position="654"/>
    </location>
</feature>
<dbReference type="Pfam" id="PF06429">
    <property type="entry name" value="Flg_bbr_C"/>
    <property type="match status" value="1"/>
</dbReference>
<dbReference type="GO" id="GO:0009424">
    <property type="term" value="C:bacterial-type flagellum hook"/>
    <property type="evidence" value="ECO:0007669"/>
    <property type="project" value="InterPro"/>
</dbReference>
<sequence length="658" mass="68452">MATLFGIGTSALLAHQRALATVGHNVANSDTEGYSRQRVDFNTQEASRVDVGWLGSGVEASSILRYYDDFLASQIRRTQSVTSQLETEFTHASRLDDMLGDPQVGLDPAMQGFFNALGELADDPASAAARQLVLVESESLADRFNYFFLQYERLRVEANQELALAVDQVNAIAENIAVLNQQISLAWSAGGRVVPNDLLDQRDLLLNDLSKLVNVNTLEQDDHAINVIIGNGQPLVVGSTTTPLSVEVNGSDTLNPDIALTLGGSSVTVTAQITGGELGGLLAFRSEYIDTGLNRLGQLAAGLVASVNAQHTQGIDLYGSMGGNFFSPVSAEGAADSGNSGTGAVSVTLANVEDLTASDYRLTFNGGTSYTLTRLSDGATTAIDTSTTVPVTDGFQMAITAGAVAGDSFLIRPTRSAANEVSLLITDPNRLAVAGALRSGEVTDAAGNPLNSGSGVISQAATSSATGLPLAASITLTYTTDADGSSNPGFSISGGPGGYILYNPATGEVDGKDFPDGSVPGQFDLYGGLSFRVSGTPSAGDQFIITNNSGGRADNRNALALAALQSADLLNGGTTTLQGGYAQLVAEVGSYTRHAETNFRSQEGLLTIQQDALFEISGVNLDEEAANLARYQQAYQAAAQVINTANTIFETLLSAIGR</sequence>
<proteinExistence type="inferred from homology"/>
<evidence type="ECO:0000259" key="8">
    <source>
        <dbReference type="Pfam" id="PF06429"/>
    </source>
</evidence>
<name>A0A6N4DPA4_9GAMM</name>
<evidence type="ECO:0000256" key="5">
    <source>
        <dbReference type="ARBA" id="ARBA00022525"/>
    </source>
</evidence>
<dbReference type="InterPro" id="IPR001444">
    <property type="entry name" value="Flag_bb_rod_N"/>
</dbReference>
<dbReference type="InterPro" id="IPR002371">
    <property type="entry name" value="FlgK"/>
</dbReference>
<keyword evidence="11" id="KW-0282">Flagellum</keyword>
<evidence type="ECO:0000256" key="1">
    <source>
        <dbReference type="ARBA" id="ARBA00004365"/>
    </source>
</evidence>
<dbReference type="InterPro" id="IPR049119">
    <property type="entry name" value="FlgK_D2-like"/>
</dbReference>
<evidence type="ECO:0000256" key="4">
    <source>
        <dbReference type="ARBA" id="ARBA00016244"/>
    </source>
</evidence>
<keyword evidence="11" id="KW-0966">Cell projection</keyword>
<feature type="domain" description="Flagellar hook-associated protein FlgK helical" evidence="10">
    <location>
        <begin position="93"/>
        <end position="326"/>
    </location>
</feature>
<protein>
    <recommendedName>
        <fullName evidence="4">Flagellar hook-associated protein 1</fullName>
    </recommendedName>
</protein>
<dbReference type="NCBIfam" id="TIGR02492">
    <property type="entry name" value="flgK_ends"/>
    <property type="match status" value="1"/>
</dbReference>
<dbReference type="Pfam" id="PF22638">
    <property type="entry name" value="FlgK_D1"/>
    <property type="match status" value="1"/>
</dbReference>
<evidence type="ECO:0000313" key="11">
    <source>
        <dbReference type="EMBL" id="PUE01860.1"/>
    </source>
</evidence>
<comment type="caution">
    <text evidence="11">The sequence shown here is derived from an EMBL/GenBank/DDBJ whole genome shotgun (WGS) entry which is preliminary data.</text>
</comment>
<reference evidence="11 12" key="1">
    <citation type="submission" date="2018-01" db="EMBL/GenBank/DDBJ databases">
        <title>Novel co-symbiosis in the lucinid bivalve Phacoides pectinatus.</title>
        <authorList>
            <person name="Lim S.J."/>
            <person name="Davis B.G."/>
            <person name="Gill D.E."/>
            <person name="Engel A.S."/>
            <person name="Anderson L.C."/>
            <person name="Campbell B.J."/>
        </authorList>
    </citation>
    <scope>NUCLEOTIDE SEQUENCE [LARGE SCALE GENOMIC DNA]</scope>
    <source>
        <strain evidence="11">N3_P5</strain>
    </source>
</reference>
<dbReference type="Proteomes" id="UP000250928">
    <property type="component" value="Unassembled WGS sequence"/>
</dbReference>
<dbReference type="InterPro" id="IPR053927">
    <property type="entry name" value="FlgK_helical"/>
</dbReference>
<keyword evidence="11" id="KW-0969">Cilium</keyword>
<organism evidence="11 12">
    <name type="scientific">Candidatus Sedimenticola endophacoides</name>
    <dbReference type="NCBI Taxonomy" id="2548426"/>
    <lineage>
        <taxon>Bacteria</taxon>
        <taxon>Pseudomonadati</taxon>
        <taxon>Pseudomonadota</taxon>
        <taxon>Gammaproteobacteria</taxon>
        <taxon>Chromatiales</taxon>
        <taxon>Sedimenticolaceae</taxon>
        <taxon>Sedimenticola</taxon>
    </lineage>
</organism>
<feature type="domain" description="Flagellar hook-associated protein 1 D2-like" evidence="9">
    <location>
        <begin position="335"/>
        <end position="413"/>
    </location>
</feature>
<evidence type="ECO:0000259" key="9">
    <source>
        <dbReference type="Pfam" id="PF21158"/>
    </source>
</evidence>
<dbReference type="SUPFAM" id="SSF64518">
    <property type="entry name" value="Phase 1 flagellin"/>
    <property type="match status" value="2"/>
</dbReference>
<dbReference type="AlphaFoldDB" id="A0A6N4DPA4"/>
<dbReference type="Pfam" id="PF21158">
    <property type="entry name" value="flgK_1st_1"/>
    <property type="match status" value="1"/>
</dbReference>
<comment type="similarity">
    <text evidence="3">Belongs to the flagella basal body rod proteins family.</text>
</comment>
<evidence type="ECO:0000256" key="2">
    <source>
        <dbReference type="ARBA" id="ARBA00004613"/>
    </source>
</evidence>
<dbReference type="GO" id="GO:0044780">
    <property type="term" value="P:bacterial-type flagellum assembly"/>
    <property type="evidence" value="ECO:0007669"/>
    <property type="project" value="InterPro"/>
</dbReference>
<evidence type="ECO:0000256" key="3">
    <source>
        <dbReference type="ARBA" id="ARBA00009677"/>
    </source>
</evidence>
<evidence type="ECO:0000256" key="6">
    <source>
        <dbReference type="ARBA" id="ARBA00023143"/>
    </source>
</evidence>
<dbReference type="PRINTS" id="PR01005">
    <property type="entry name" value="FLGHOOKAP1"/>
</dbReference>
<feature type="domain" description="Flagellar basal body rod protein N-terminal" evidence="7">
    <location>
        <begin position="7"/>
        <end position="34"/>
    </location>
</feature>
<dbReference type="GO" id="GO:0005576">
    <property type="term" value="C:extracellular region"/>
    <property type="evidence" value="ECO:0007669"/>
    <property type="project" value="UniProtKB-SubCell"/>
</dbReference>
<evidence type="ECO:0000259" key="7">
    <source>
        <dbReference type="Pfam" id="PF00460"/>
    </source>
</evidence>
<dbReference type="GO" id="GO:0005198">
    <property type="term" value="F:structural molecule activity"/>
    <property type="evidence" value="ECO:0007669"/>
    <property type="project" value="InterPro"/>
</dbReference>
<evidence type="ECO:0000259" key="10">
    <source>
        <dbReference type="Pfam" id="PF22638"/>
    </source>
</evidence>
<dbReference type="EMBL" id="PQCO01000192">
    <property type="protein sequence ID" value="PUE01860.1"/>
    <property type="molecule type" value="Genomic_DNA"/>
</dbReference>
<dbReference type="InterPro" id="IPR010930">
    <property type="entry name" value="Flg_bb/hook_C_dom"/>
</dbReference>
<keyword evidence="6" id="KW-0975">Bacterial flagellum</keyword>
<keyword evidence="5" id="KW-0964">Secreted</keyword>
<accession>A0A6N4DPA4</accession>
<comment type="subcellular location">
    <subcellularLocation>
        <location evidence="1">Bacterial flagellum</location>
    </subcellularLocation>
    <subcellularLocation>
        <location evidence="2">Secreted</location>
    </subcellularLocation>
</comment>
<dbReference type="Pfam" id="PF00460">
    <property type="entry name" value="Flg_bb_rod"/>
    <property type="match status" value="1"/>
</dbReference>
<gene>
    <name evidence="11" type="ORF">C3L24_07275</name>
</gene>
<dbReference type="PANTHER" id="PTHR30033">
    <property type="entry name" value="FLAGELLAR HOOK-ASSOCIATED PROTEIN 1"/>
    <property type="match status" value="1"/>
</dbReference>
<evidence type="ECO:0000313" key="12">
    <source>
        <dbReference type="Proteomes" id="UP000250928"/>
    </source>
</evidence>